<protein>
    <submittedName>
        <fullName evidence="1">Uncharacterized protein</fullName>
    </submittedName>
</protein>
<reference evidence="2" key="1">
    <citation type="submission" date="2019-05" db="EMBL/GenBank/DDBJ databases">
        <title>Tamlana fucoidanivorans sp. nov., isolated from the surface of algae collected from Fujian province in China.</title>
        <authorList>
            <person name="Li J."/>
        </authorList>
    </citation>
    <scope>NUCLEOTIDE SEQUENCE [LARGE SCALE GENOMIC DNA]</scope>
    <source>
        <strain evidence="2">2251</strain>
        <plasmid evidence="2">unnamed4</plasmid>
    </source>
</reference>
<dbReference type="Proteomes" id="UP000296374">
    <property type="component" value="Plasmid unnamed4"/>
</dbReference>
<geneLocation type="plasmid" evidence="1 2">
    <name>unnamed4</name>
</geneLocation>
<evidence type="ECO:0000313" key="1">
    <source>
        <dbReference type="EMBL" id="QDA36366.1"/>
    </source>
</evidence>
<organism evidence="1 2">
    <name type="scientific">Paracoccus liaowanqingii</name>
    <dbReference type="NCBI Taxonomy" id="2560053"/>
    <lineage>
        <taxon>Bacteria</taxon>
        <taxon>Pseudomonadati</taxon>
        <taxon>Pseudomonadota</taxon>
        <taxon>Alphaproteobacteria</taxon>
        <taxon>Rhodobacterales</taxon>
        <taxon>Paracoccaceae</taxon>
        <taxon>Paracoccus</taxon>
    </lineage>
</organism>
<dbReference type="EMBL" id="CP040763">
    <property type="protein sequence ID" value="QDA36366.1"/>
    <property type="molecule type" value="Genomic_DNA"/>
</dbReference>
<dbReference type="RefSeq" id="WP_139616117.1">
    <property type="nucleotide sequence ID" value="NZ_CP040763.1"/>
</dbReference>
<dbReference type="KEGG" id="plia:E4191_19815"/>
<evidence type="ECO:0000313" key="2">
    <source>
        <dbReference type="Proteomes" id="UP000296374"/>
    </source>
</evidence>
<sequence length="93" mass="9781">MQGARQGGDVDPQATDGVAGLARAPAVVVRELTQHSLKALPEGVFDAVIFQDRRREITTAVGLLPALVSGMLVDPDPDAGRIGIEVVLRDNLP</sequence>
<proteinExistence type="predicted"/>
<name>A0A4Y5SUD4_9RHOB</name>
<keyword evidence="1" id="KW-0614">Plasmid</keyword>
<dbReference type="AlphaFoldDB" id="A0A4Y5SUD4"/>
<accession>A0A4Y5SUD4</accession>
<gene>
    <name evidence="1" type="ORF">E4191_19815</name>
</gene>